<evidence type="ECO:0000256" key="1">
    <source>
        <dbReference type="SAM" id="MobiDB-lite"/>
    </source>
</evidence>
<gene>
    <name evidence="2" type="ORF">H0S73_00475</name>
</gene>
<proteinExistence type="predicted"/>
<dbReference type="RefSeq" id="WP_181050295.1">
    <property type="nucleotide sequence ID" value="NZ_JACDXJ010000001.1"/>
</dbReference>
<dbReference type="EMBL" id="JACDXJ010000001">
    <property type="protein sequence ID" value="MBA1154598.1"/>
    <property type="molecule type" value="Genomic_DNA"/>
</dbReference>
<organism evidence="2 3">
    <name type="scientific">Microvirga mediterraneensis</name>
    <dbReference type="NCBI Taxonomy" id="2754695"/>
    <lineage>
        <taxon>Bacteria</taxon>
        <taxon>Pseudomonadati</taxon>
        <taxon>Pseudomonadota</taxon>
        <taxon>Alphaproteobacteria</taxon>
        <taxon>Hyphomicrobiales</taxon>
        <taxon>Methylobacteriaceae</taxon>
        <taxon>Microvirga</taxon>
    </lineage>
</organism>
<sequence>MNADAAGKKRTGMDPNSASIIGSDEEPDGDTLTIVMETGHYGNIVLKADEAYSSAAPLDVFEALPVGQVLTILSRIWSALGRRSWNRDSVDPSELIKLFCGDRRVCEEEIFGGLDARCSALSTVSGVDSGEALQVLTQ</sequence>
<reference evidence="2 3" key="1">
    <citation type="submission" date="2020-07" db="EMBL/GenBank/DDBJ databases">
        <title>Draft genome and description of Microvirga mediterraneensis Marseille-Q2068 sp. nov.</title>
        <authorList>
            <person name="Boxberger M."/>
        </authorList>
    </citation>
    <scope>NUCLEOTIDE SEQUENCE [LARGE SCALE GENOMIC DNA]</scope>
    <source>
        <strain evidence="2 3">Marseille-Q2068</strain>
    </source>
</reference>
<accession>A0A838BG98</accession>
<keyword evidence="3" id="KW-1185">Reference proteome</keyword>
<evidence type="ECO:0000313" key="2">
    <source>
        <dbReference type="EMBL" id="MBA1154598.1"/>
    </source>
</evidence>
<evidence type="ECO:0000313" key="3">
    <source>
        <dbReference type="Proteomes" id="UP000572984"/>
    </source>
</evidence>
<feature type="region of interest" description="Disordered" evidence="1">
    <location>
        <begin position="1"/>
        <end position="26"/>
    </location>
</feature>
<dbReference type="Proteomes" id="UP000572984">
    <property type="component" value="Unassembled WGS sequence"/>
</dbReference>
<comment type="caution">
    <text evidence="2">The sequence shown here is derived from an EMBL/GenBank/DDBJ whole genome shotgun (WGS) entry which is preliminary data.</text>
</comment>
<name>A0A838BG98_9HYPH</name>
<protein>
    <submittedName>
        <fullName evidence="2">Uncharacterized protein</fullName>
    </submittedName>
</protein>
<dbReference type="AlphaFoldDB" id="A0A838BG98"/>